<dbReference type="InterPro" id="IPR053137">
    <property type="entry name" value="NLR-like"/>
</dbReference>
<dbReference type="SUPFAM" id="SSF53167">
    <property type="entry name" value="Purine and uridine phosphorylases"/>
    <property type="match status" value="1"/>
</dbReference>
<dbReference type="Gene3D" id="3.40.50.1580">
    <property type="entry name" value="Nucleoside phosphorylase domain"/>
    <property type="match status" value="1"/>
</dbReference>
<dbReference type="PANTHER" id="PTHR46082">
    <property type="entry name" value="ATP/GTP-BINDING PROTEIN-RELATED"/>
    <property type="match status" value="1"/>
</dbReference>
<reference evidence="4" key="1">
    <citation type="journal article" date="2023" name="IMA Fungus">
        <title>Comparative genomic study of the Penicillium genus elucidates a diverse pangenome and 15 lateral gene transfer events.</title>
        <authorList>
            <person name="Petersen C."/>
            <person name="Sorensen T."/>
            <person name="Nielsen M.R."/>
            <person name="Sondergaard T.E."/>
            <person name="Sorensen J.L."/>
            <person name="Fitzpatrick D.A."/>
            <person name="Frisvad J.C."/>
            <person name="Nielsen K.L."/>
        </authorList>
    </citation>
    <scope>NUCLEOTIDE SEQUENCE</scope>
    <source>
        <strain evidence="4">IBT 12815</strain>
    </source>
</reference>
<dbReference type="InterPro" id="IPR000845">
    <property type="entry name" value="Nucleoside_phosphorylase_d"/>
</dbReference>
<protein>
    <recommendedName>
        <fullName evidence="6">Nucleoside phosphorylase domain-containing protein</fullName>
    </recommendedName>
</protein>
<dbReference type="InterPro" id="IPR035994">
    <property type="entry name" value="Nucleoside_phosphorylase_sf"/>
</dbReference>
<dbReference type="InterPro" id="IPR056002">
    <property type="entry name" value="DUF7580"/>
</dbReference>
<feature type="domain" description="DUF7580" evidence="3">
    <location>
        <begin position="6"/>
        <end position="217"/>
    </location>
</feature>
<evidence type="ECO:0000256" key="1">
    <source>
        <dbReference type="SAM" id="MobiDB-lite"/>
    </source>
</evidence>
<dbReference type="GO" id="GO:0003824">
    <property type="term" value="F:catalytic activity"/>
    <property type="evidence" value="ECO:0007669"/>
    <property type="project" value="InterPro"/>
</dbReference>
<feature type="region of interest" description="Disordered" evidence="1">
    <location>
        <begin position="224"/>
        <end position="245"/>
    </location>
</feature>
<dbReference type="Pfam" id="PF24476">
    <property type="entry name" value="DUF7580"/>
    <property type="match status" value="1"/>
</dbReference>
<accession>A0AAD6EC87</accession>
<dbReference type="Proteomes" id="UP001213799">
    <property type="component" value="Unassembled WGS sequence"/>
</dbReference>
<dbReference type="RefSeq" id="XP_056755767.1">
    <property type="nucleotide sequence ID" value="XM_056896019.1"/>
</dbReference>
<keyword evidence="5" id="KW-1185">Reference proteome</keyword>
<dbReference type="PANTHER" id="PTHR46082:SF6">
    <property type="entry name" value="AAA+ ATPASE DOMAIN-CONTAINING PROTEIN-RELATED"/>
    <property type="match status" value="1"/>
</dbReference>
<comment type="caution">
    <text evidence="4">The sequence shown here is derived from an EMBL/GenBank/DDBJ whole genome shotgun (WGS) entry which is preliminary data.</text>
</comment>
<dbReference type="GeneID" id="81586261"/>
<evidence type="ECO:0000259" key="2">
    <source>
        <dbReference type="Pfam" id="PF01048"/>
    </source>
</evidence>
<dbReference type="Pfam" id="PF01048">
    <property type="entry name" value="PNP_UDP_1"/>
    <property type="match status" value="1"/>
</dbReference>
<gene>
    <name evidence="4" type="ORF">N7537_004962</name>
</gene>
<reference evidence="4" key="2">
    <citation type="submission" date="2023-01" db="EMBL/GenBank/DDBJ databases">
        <authorList>
            <person name="Petersen C."/>
        </authorList>
    </citation>
    <scope>NUCLEOTIDE SEQUENCE</scope>
    <source>
        <strain evidence="4">IBT 12815</strain>
    </source>
</reference>
<evidence type="ECO:0000313" key="5">
    <source>
        <dbReference type="Proteomes" id="UP001213799"/>
    </source>
</evidence>
<evidence type="ECO:0000259" key="3">
    <source>
        <dbReference type="Pfam" id="PF24476"/>
    </source>
</evidence>
<dbReference type="GO" id="GO:0009116">
    <property type="term" value="P:nucleoside metabolic process"/>
    <property type="evidence" value="ECO:0007669"/>
    <property type="project" value="InterPro"/>
</dbReference>
<dbReference type="EMBL" id="JAQJAE010000002">
    <property type="protein sequence ID" value="KAJ5608343.1"/>
    <property type="molecule type" value="Genomic_DNA"/>
</dbReference>
<dbReference type="AlphaFoldDB" id="A0AAD6EC87"/>
<feature type="domain" description="Nucleoside phosphorylase" evidence="2">
    <location>
        <begin position="271"/>
        <end position="388"/>
    </location>
</feature>
<evidence type="ECO:0008006" key="6">
    <source>
        <dbReference type="Google" id="ProtNLM"/>
    </source>
</evidence>
<name>A0AAD6EC87_9EURO</name>
<sequence>MPPILSSLDKFAAESLGELLDQKAFIRITPQDYLKGAAIEKVSSREKATLALSLARCLMDFFDEDLELASYSWKPETIYFLRSAGTHASSRVLYISLRPNFSSSRYPDLLRTVRPGNPILLSFARLLLEIDNGEKIPMTIYPESVANVSTWGQMCDFVHVAGRQGNSNYLQAVEGCLYLHMALPKIQGQPTGPAASEVLRKAIYEKIVRNLELMVNPQSLKRKRSVSFSEPPQEKKLSISSPADIESPGMLPCHATKTRIARPASRDKFEIAIVCALPREYDAMYFLIDEVWDEDSDYYGGVDGDTNIYTAGRIGKFNMVLVLLPNMGKVSAAGSSASLRLSYPGLRLVVLTGICGGVPCPGGDEELHLGDIVISRHIVQYDLGRQYPDKFHMRDTAEDGPSRAPKNIRNLLAIIETTVGRERLEQNTALYLQEIQKMAALKRRGTKYRYPGSSQDNLFQSSYQHKHHLSLQCVCAKDHKNSATVCEESRQLSCDDLGCDKKHLVQRERLKSKQQLEQEGRDTDAQAPSIFVGRVASGDSVMKSGEDRDKIAKRHSVIAFEMEGAGVWDEVPCIVVKAVCDYADSHKNKIWQDFAAATAASATKALLKQYGRVGHE</sequence>
<proteinExistence type="predicted"/>
<organism evidence="4 5">
    <name type="scientific">Penicillium hordei</name>
    <dbReference type="NCBI Taxonomy" id="40994"/>
    <lineage>
        <taxon>Eukaryota</taxon>
        <taxon>Fungi</taxon>
        <taxon>Dikarya</taxon>
        <taxon>Ascomycota</taxon>
        <taxon>Pezizomycotina</taxon>
        <taxon>Eurotiomycetes</taxon>
        <taxon>Eurotiomycetidae</taxon>
        <taxon>Eurotiales</taxon>
        <taxon>Aspergillaceae</taxon>
        <taxon>Penicillium</taxon>
    </lineage>
</organism>
<evidence type="ECO:0000313" key="4">
    <source>
        <dbReference type="EMBL" id="KAJ5608343.1"/>
    </source>
</evidence>